<proteinExistence type="predicted"/>
<gene>
    <name evidence="1" type="ORF">F4821DRAFT_265557</name>
</gene>
<evidence type="ECO:0000313" key="2">
    <source>
        <dbReference type="Proteomes" id="UP001497680"/>
    </source>
</evidence>
<organism evidence="1 2">
    <name type="scientific">Hypoxylon rubiginosum</name>
    <dbReference type="NCBI Taxonomy" id="110542"/>
    <lineage>
        <taxon>Eukaryota</taxon>
        <taxon>Fungi</taxon>
        <taxon>Dikarya</taxon>
        <taxon>Ascomycota</taxon>
        <taxon>Pezizomycotina</taxon>
        <taxon>Sordariomycetes</taxon>
        <taxon>Xylariomycetidae</taxon>
        <taxon>Xylariales</taxon>
        <taxon>Hypoxylaceae</taxon>
        <taxon>Hypoxylon</taxon>
    </lineage>
</organism>
<evidence type="ECO:0000313" key="1">
    <source>
        <dbReference type="EMBL" id="KAI6080771.1"/>
    </source>
</evidence>
<protein>
    <submittedName>
        <fullName evidence="1">Uncharacterized protein</fullName>
    </submittedName>
</protein>
<comment type="caution">
    <text evidence="1">The sequence shown here is derived from an EMBL/GenBank/DDBJ whole genome shotgun (WGS) entry which is preliminary data.</text>
</comment>
<reference evidence="1 2" key="1">
    <citation type="journal article" date="2022" name="New Phytol.">
        <title>Ecological generalism drives hyperdiversity of secondary metabolite gene clusters in xylarialean endophytes.</title>
        <authorList>
            <person name="Franco M.E.E."/>
            <person name="Wisecaver J.H."/>
            <person name="Arnold A.E."/>
            <person name="Ju Y.M."/>
            <person name="Slot J.C."/>
            <person name="Ahrendt S."/>
            <person name="Moore L.P."/>
            <person name="Eastman K.E."/>
            <person name="Scott K."/>
            <person name="Konkel Z."/>
            <person name="Mondo S.J."/>
            <person name="Kuo A."/>
            <person name="Hayes R.D."/>
            <person name="Haridas S."/>
            <person name="Andreopoulos B."/>
            <person name="Riley R."/>
            <person name="LaButti K."/>
            <person name="Pangilinan J."/>
            <person name="Lipzen A."/>
            <person name="Amirebrahimi M."/>
            <person name="Yan J."/>
            <person name="Adam C."/>
            <person name="Keymanesh K."/>
            <person name="Ng V."/>
            <person name="Louie K."/>
            <person name="Northen T."/>
            <person name="Drula E."/>
            <person name="Henrissat B."/>
            <person name="Hsieh H.M."/>
            <person name="Youens-Clark K."/>
            <person name="Lutzoni F."/>
            <person name="Miadlikowska J."/>
            <person name="Eastwood D.C."/>
            <person name="Hamelin R.C."/>
            <person name="Grigoriev I.V."/>
            <person name="U'Ren J.M."/>
        </authorList>
    </citation>
    <scope>NUCLEOTIDE SEQUENCE [LARGE SCALE GENOMIC DNA]</scope>
    <source>
        <strain evidence="1 2">ER1909</strain>
    </source>
</reference>
<dbReference type="Proteomes" id="UP001497680">
    <property type="component" value="Unassembled WGS sequence"/>
</dbReference>
<name>A0ACC0CK95_9PEZI</name>
<accession>A0ACC0CK95</accession>
<dbReference type="EMBL" id="MU394423">
    <property type="protein sequence ID" value="KAI6080771.1"/>
    <property type="molecule type" value="Genomic_DNA"/>
</dbReference>
<sequence>MADQADTKFEPLVDFHFFPLLPLELRRKIYILATPSRVVHVQEFSPEDKCEDGDEVKVGLKVKDDSGYKAFVERCRTTPIQLKLHPDIAYFAHNWEQDIRPDLEWFPNDGTLEFTSTRKHQPWPPTDETPEIPIAWLADNPFYAWHMTRDAYLRSSAPIPPFLHVCSESREVLMRYGYELAFGTRTHGPHTWFNFEQDTLYISCGPYGDAAPLSGDHWDVGLFRPTDLQRVKRLALTDDRYSVLEGRTFTDLLWLLPSVQELFFVEWEPELISNWINFHFSNQYPTLSPGKINMDAGLENRYVCVPIDEIDVVTPYTPGGIHSNQYKSSDLKRHRNEDLCSHFFDAVGDFTKEVIGEYLKEMTADTADTSEPLGGPRKVPTVTLVHLCSPQMARYIFDMRKHFWHQLLAVADFHESHPEIKLDFVIPAAEAQYWVDEEGGSLWPPQYDII</sequence>
<keyword evidence="2" id="KW-1185">Reference proteome</keyword>